<evidence type="ECO:0000259" key="1">
    <source>
        <dbReference type="PROSITE" id="PS51145"/>
    </source>
</evidence>
<dbReference type="Pfam" id="PF00791">
    <property type="entry name" value="ZU5"/>
    <property type="match status" value="1"/>
</dbReference>
<feature type="domain" description="ZU5" evidence="1">
    <location>
        <begin position="73"/>
        <end position="209"/>
    </location>
</feature>
<comment type="caution">
    <text evidence="2">The sequence shown here is derived from an EMBL/GenBank/DDBJ whole genome shotgun (WGS) entry which is preliminary data.</text>
</comment>
<evidence type="ECO:0000313" key="2">
    <source>
        <dbReference type="EMBL" id="PZR18587.1"/>
    </source>
</evidence>
<dbReference type="AlphaFoldDB" id="A0A2W5TWS2"/>
<reference evidence="2 3" key="1">
    <citation type="submission" date="2017-08" db="EMBL/GenBank/DDBJ databases">
        <title>Infants hospitalized years apart are colonized by the same room-sourced microbial strains.</title>
        <authorList>
            <person name="Brooks B."/>
            <person name="Olm M.R."/>
            <person name="Firek B.A."/>
            <person name="Baker R."/>
            <person name="Thomas B.C."/>
            <person name="Morowitz M.J."/>
            <person name="Banfield J.F."/>
        </authorList>
    </citation>
    <scope>NUCLEOTIDE SEQUENCE [LARGE SCALE GENOMIC DNA]</scope>
    <source>
        <strain evidence="2">S2_003_000_R2_14</strain>
    </source>
</reference>
<name>A0A2W5TWS2_9BACT</name>
<dbReference type="Gene3D" id="2.60.220.30">
    <property type="match status" value="1"/>
</dbReference>
<accession>A0A2W5TWS2</accession>
<dbReference type="PROSITE" id="PS51145">
    <property type="entry name" value="ZU5"/>
    <property type="match status" value="1"/>
</dbReference>
<organism evidence="2 3">
    <name type="scientific">Archangium gephyra</name>
    <dbReference type="NCBI Taxonomy" id="48"/>
    <lineage>
        <taxon>Bacteria</taxon>
        <taxon>Pseudomonadati</taxon>
        <taxon>Myxococcota</taxon>
        <taxon>Myxococcia</taxon>
        <taxon>Myxococcales</taxon>
        <taxon>Cystobacterineae</taxon>
        <taxon>Archangiaceae</taxon>
        <taxon>Archangium</taxon>
    </lineage>
</organism>
<sequence>MSARPCRPHPRAPRERRWPRDCSVGALHPPGGVTLFRTSFRIAAFTLALSLSACQPQEEQLPDGEDQSYVAPTVITQEIGPEGGDLVAPEDGPLAGVKLHVPAGALSAKTNLTVDLYSDEVTLQGAAERVGPQFIIGPADVTFAAPVELTVPLDVRNVARHLQTHEDCKVWFRTDGDWRRLERKTSTENTVTVDVPSPGKAAAGVISKPRTQFCTAGAATCLRDLTLLVPIAQPCTNPSGYCISKISTPTRQPHEDKPAFNVVGRNLYYAHVPARGQLQIIRYNLDNGSETVMGTVDQAFGQPRDTPIAVDADGAAWVGLGSFGNVKMKPNTPTLRFDFPSATSPNRSGDGVVFAGGKIIRLTRGQGAFMTDGVTTLPKPEGLIGAGFISSRGGAAGQLMNFKSDGVTSFSFSADPVTTLHARLPMGSFLDAAASFVNGGSAVLTTREELQWVTGAGNLQRFEVPDGQSLLAFDGGDFVWTTSLVSPEITIATPTGGVSVLPLTDAALNTTEFTRMLPRAIIGVPGRNEVVVQVNGEHPVRKREFYLIRRGT</sequence>
<dbReference type="Proteomes" id="UP000249061">
    <property type="component" value="Unassembled WGS sequence"/>
</dbReference>
<gene>
    <name evidence="2" type="ORF">DI536_01520</name>
</gene>
<proteinExistence type="predicted"/>
<evidence type="ECO:0000313" key="3">
    <source>
        <dbReference type="Proteomes" id="UP000249061"/>
    </source>
</evidence>
<dbReference type="EMBL" id="QFQP01000001">
    <property type="protein sequence ID" value="PZR18587.1"/>
    <property type="molecule type" value="Genomic_DNA"/>
</dbReference>
<dbReference type="InterPro" id="IPR000906">
    <property type="entry name" value="ZU5_dom"/>
</dbReference>
<protein>
    <recommendedName>
        <fullName evidence="1">ZU5 domain-containing protein</fullName>
    </recommendedName>
</protein>